<dbReference type="EMBL" id="JBICBM010000018">
    <property type="protein sequence ID" value="MFF9886187.1"/>
    <property type="molecule type" value="Genomic_DNA"/>
</dbReference>
<dbReference type="SUPFAM" id="SSF51430">
    <property type="entry name" value="NAD(P)-linked oxidoreductase"/>
    <property type="match status" value="1"/>
</dbReference>
<dbReference type="CDD" id="cd19076">
    <property type="entry name" value="AKR_AKR13A_13D"/>
    <property type="match status" value="1"/>
</dbReference>
<dbReference type="InterPro" id="IPR050791">
    <property type="entry name" value="Aldo-Keto_reductase"/>
</dbReference>
<sequence>MEQRTLGKDGLTVSAEGLGCMGMTFGYGDADEAEAVATIHRALELGVTLLDSADMYGPFTNEALVGRAVRGRRDQVVLATKVGNEIDADGRLTGSLNNRPDYIKRAVEGSLARLGTDHLDLYYLHRIDPEVPVEESIGAMAELVAEGKVRHLGVSEASAATIRRAHAVHPLAAVQTEYSLFTRDVEINGVLDTVRELGIGFVAYSPLGRGFLTGGIRSTRDIPEGLDFRRISPRFTEDNLRRNLPVVDALSVLADRVGVSVTRLALAWVLSRGDDVVAIPGTKRRRYLEENVGALSVPLTAETIAEIDRIAPHGVTAGDRYPTQDMAQLEG</sequence>
<evidence type="ECO:0000313" key="3">
    <source>
        <dbReference type="EMBL" id="MFF9886187.1"/>
    </source>
</evidence>
<dbReference type="RefSeq" id="WP_030787507.1">
    <property type="nucleotide sequence ID" value="NZ_JBEYZS010000031.1"/>
</dbReference>
<dbReference type="PANTHER" id="PTHR43625:SF40">
    <property type="entry name" value="ALDO-KETO REDUCTASE YAKC [NADP(+)]"/>
    <property type="match status" value="1"/>
</dbReference>
<reference evidence="3 4" key="1">
    <citation type="submission" date="2024-10" db="EMBL/GenBank/DDBJ databases">
        <title>The Natural Products Discovery Center: Release of the First 8490 Sequenced Strains for Exploring Actinobacteria Biosynthetic Diversity.</title>
        <authorList>
            <person name="Kalkreuter E."/>
            <person name="Kautsar S.A."/>
            <person name="Yang D."/>
            <person name="Bader C.D."/>
            <person name="Teijaro C.N."/>
            <person name="Fluegel L."/>
            <person name="Davis C.M."/>
            <person name="Simpson J.R."/>
            <person name="Lauterbach L."/>
            <person name="Steele A.D."/>
            <person name="Gui C."/>
            <person name="Meng S."/>
            <person name="Li G."/>
            <person name="Viehrig K."/>
            <person name="Ye F."/>
            <person name="Su P."/>
            <person name="Kiefer A.F."/>
            <person name="Nichols A."/>
            <person name="Cepeda A.J."/>
            <person name="Yan W."/>
            <person name="Fan B."/>
            <person name="Jiang Y."/>
            <person name="Adhikari A."/>
            <person name="Zheng C.-J."/>
            <person name="Schuster L."/>
            <person name="Cowan T.M."/>
            <person name="Smanski M.J."/>
            <person name="Chevrette M.G."/>
            <person name="De Carvalho L.P.S."/>
            <person name="Shen B."/>
        </authorList>
    </citation>
    <scope>NUCLEOTIDE SEQUENCE [LARGE SCALE GENOMIC DNA]</scope>
    <source>
        <strain evidence="3 4">NPDC013366</strain>
    </source>
</reference>
<accession>A0ABW6Z4W4</accession>
<evidence type="ECO:0000313" key="4">
    <source>
        <dbReference type="Proteomes" id="UP001603418"/>
    </source>
</evidence>
<dbReference type="PANTHER" id="PTHR43625">
    <property type="entry name" value="AFLATOXIN B1 ALDEHYDE REDUCTASE"/>
    <property type="match status" value="1"/>
</dbReference>
<proteinExistence type="predicted"/>
<organism evidence="3 4">
    <name type="scientific">Streptomyces eurythermus</name>
    <dbReference type="NCBI Taxonomy" id="42237"/>
    <lineage>
        <taxon>Bacteria</taxon>
        <taxon>Bacillati</taxon>
        <taxon>Actinomycetota</taxon>
        <taxon>Actinomycetes</taxon>
        <taxon>Kitasatosporales</taxon>
        <taxon>Streptomycetaceae</taxon>
        <taxon>Streptomyces</taxon>
    </lineage>
</organism>
<dbReference type="InterPro" id="IPR036812">
    <property type="entry name" value="NAD(P)_OxRdtase_dom_sf"/>
</dbReference>
<keyword evidence="1 3" id="KW-0560">Oxidoreductase</keyword>
<feature type="domain" description="NADP-dependent oxidoreductase" evidence="2">
    <location>
        <begin position="17"/>
        <end position="310"/>
    </location>
</feature>
<dbReference type="EC" id="1.1.1.-" evidence="3"/>
<gene>
    <name evidence="3" type="ORF">ACF1HC_32015</name>
</gene>
<evidence type="ECO:0000259" key="2">
    <source>
        <dbReference type="Pfam" id="PF00248"/>
    </source>
</evidence>
<evidence type="ECO:0000256" key="1">
    <source>
        <dbReference type="ARBA" id="ARBA00023002"/>
    </source>
</evidence>
<dbReference type="InterPro" id="IPR023210">
    <property type="entry name" value="NADP_OxRdtase_dom"/>
</dbReference>
<name>A0ABW6Z4W4_9ACTN</name>
<dbReference type="Gene3D" id="3.20.20.100">
    <property type="entry name" value="NADP-dependent oxidoreductase domain"/>
    <property type="match status" value="1"/>
</dbReference>
<comment type="caution">
    <text evidence="3">The sequence shown here is derived from an EMBL/GenBank/DDBJ whole genome shotgun (WGS) entry which is preliminary data.</text>
</comment>
<dbReference type="Proteomes" id="UP001603418">
    <property type="component" value="Unassembled WGS sequence"/>
</dbReference>
<dbReference type="GO" id="GO:0016491">
    <property type="term" value="F:oxidoreductase activity"/>
    <property type="evidence" value="ECO:0007669"/>
    <property type="project" value="UniProtKB-KW"/>
</dbReference>
<protein>
    <submittedName>
        <fullName evidence="3">Aldo/keto reductase</fullName>
        <ecNumber evidence="3">1.1.1.-</ecNumber>
    </submittedName>
</protein>
<keyword evidence="4" id="KW-1185">Reference proteome</keyword>
<dbReference type="Pfam" id="PF00248">
    <property type="entry name" value="Aldo_ket_red"/>
    <property type="match status" value="1"/>
</dbReference>